<organism evidence="1 2">
    <name type="scientific">Candidatus Argoarchaeum ethanivorans</name>
    <dbReference type="NCBI Taxonomy" id="2608793"/>
    <lineage>
        <taxon>Archaea</taxon>
        <taxon>Methanobacteriati</taxon>
        <taxon>Methanobacteriota</taxon>
        <taxon>Stenosarchaea group</taxon>
        <taxon>Methanomicrobia</taxon>
        <taxon>Methanosarcinales</taxon>
        <taxon>Methanosarcinales incertae sedis</taxon>
        <taxon>GOM Arc I cluster</taxon>
        <taxon>Candidatus Argoarchaeum</taxon>
    </lineage>
</organism>
<protein>
    <submittedName>
        <fullName evidence="1">Uncharacterized protein</fullName>
    </submittedName>
</protein>
<evidence type="ECO:0000313" key="1">
    <source>
        <dbReference type="EMBL" id="RZB28701.1"/>
    </source>
</evidence>
<comment type="caution">
    <text evidence="1">The sequence shown here is derived from an EMBL/GenBank/DDBJ whole genome shotgun (WGS) entry which is preliminary data.</text>
</comment>
<evidence type="ECO:0000313" key="2">
    <source>
        <dbReference type="Proteomes" id="UP000291831"/>
    </source>
</evidence>
<sequence length="87" mass="10019">MLGEWLEKALQRLDELSVEEFSKFGANLNIFVIDGSALNAETLMERRGKCYYKISESKLKGAILIVCEHNIIAYFKNKAWCDLFVKL</sequence>
<dbReference type="EMBL" id="RPGO01000040">
    <property type="protein sequence ID" value="RZB28701.1"/>
    <property type="molecule type" value="Genomic_DNA"/>
</dbReference>
<accession>A0A8B3S0P6</accession>
<dbReference type="Proteomes" id="UP000291831">
    <property type="component" value="Unassembled WGS sequence"/>
</dbReference>
<reference evidence="2" key="1">
    <citation type="submission" date="2019-01" db="EMBL/GenBank/DDBJ databases">
        <title>Anaerobic oxidation of ethane by archaea from a marine hydrocarbon seep.</title>
        <authorList>
            <person name="Musat F."/>
        </authorList>
    </citation>
    <scope>NUCLEOTIDE SEQUENCE [LARGE SCALE GENOMIC DNA]</scope>
</reference>
<gene>
    <name evidence="1" type="ORF">AEth_01961</name>
</gene>
<proteinExistence type="predicted"/>
<dbReference type="AlphaFoldDB" id="A0A8B3S0P6"/>
<name>A0A8B3S0P6_9EURY</name>